<proteinExistence type="predicted"/>
<evidence type="ECO:0000313" key="1">
    <source>
        <dbReference type="EMBL" id="HJB97267.1"/>
    </source>
</evidence>
<sequence length="438" mass="49152">MEWLELVNMEYGECIVLGGRDRSILMVDCGSVSQKLREGDVPLEAWVETLADRYDFAMDRFFLLTHYHRDHLWGFQKLLESRPGYFTRVYLPRTPLDRNGSPQLLEFALFAYLFLPPQSDSFQVNTWCVRAFQALEKHLGADRIFTVGAGDRFHFGGVDYQVLWPRVKDYPFDPALGAALEELNVLFSSPFQPESFQRFMALKEEFLTVYRRCGEAFSVSGRELPDKRRAFVEHLNRLLGDLEDLREDLNLSSQAHDAREILQNPLYAGAYSAGVNSASVVFHNLRKGSPSEQDLLLTGDATPETLAEIADQLYDGYYILKAPHHGTVSGYSNLFADMSAAHILISNGEYHAGGAIAQAYIDREDSLRHCTGTGACKWFRASQGCCNRLCTCYDQDPAPGLALKCRAAVRPTGASPGCRIRVVGPTGERGCFCDTLRP</sequence>
<comment type="caution">
    <text evidence="1">The sequence shown here is derived from an EMBL/GenBank/DDBJ whole genome shotgun (WGS) entry which is preliminary data.</text>
</comment>
<dbReference type="Proteomes" id="UP000826793">
    <property type="component" value="Unassembled WGS sequence"/>
</dbReference>
<dbReference type="AlphaFoldDB" id="A0A9D2MV37"/>
<accession>A0A9D2MV37</accession>
<evidence type="ECO:0000313" key="2">
    <source>
        <dbReference type="Proteomes" id="UP000826793"/>
    </source>
</evidence>
<reference evidence="1" key="2">
    <citation type="submission" date="2021-04" db="EMBL/GenBank/DDBJ databases">
        <authorList>
            <person name="Gilroy R."/>
        </authorList>
    </citation>
    <scope>NUCLEOTIDE SEQUENCE</scope>
    <source>
        <strain evidence="1">CHK185-1770</strain>
    </source>
</reference>
<reference evidence="1" key="1">
    <citation type="journal article" date="2021" name="PeerJ">
        <title>Extensive microbial diversity within the chicken gut microbiome revealed by metagenomics and culture.</title>
        <authorList>
            <person name="Gilroy R."/>
            <person name="Ravi A."/>
            <person name="Getino M."/>
            <person name="Pursley I."/>
            <person name="Horton D.L."/>
            <person name="Alikhan N.F."/>
            <person name="Baker D."/>
            <person name="Gharbi K."/>
            <person name="Hall N."/>
            <person name="Watson M."/>
            <person name="Adriaenssens E.M."/>
            <person name="Foster-Nyarko E."/>
            <person name="Jarju S."/>
            <person name="Secka A."/>
            <person name="Antonio M."/>
            <person name="Oren A."/>
            <person name="Chaudhuri R.R."/>
            <person name="La Ragione R."/>
            <person name="Hildebrand F."/>
            <person name="Pallen M.J."/>
        </authorList>
    </citation>
    <scope>NUCLEOTIDE SEQUENCE</scope>
    <source>
        <strain evidence="1">CHK185-1770</strain>
    </source>
</reference>
<dbReference type="SUPFAM" id="SSF56281">
    <property type="entry name" value="Metallo-hydrolase/oxidoreductase"/>
    <property type="match status" value="1"/>
</dbReference>
<name>A0A9D2MV37_9FIRM</name>
<dbReference type="Gene3D" id="3.60.15.10">
    <property type="entry name" value="Ribonuclease Z/Hydroxyacylglutathione hydrolase-like"/>
    <property type="match status" value="2"/>
</dbReference>
<organism evidence="1 2">
    <name type="scientific">Candidatus Acutalibacter pullicola</name>
    <dbReference type="NCBI Taxonomy" id="2838417"/>
    <lineage>
        <taxon>Bacteria</taxon>
        <taxon>Bacillati</taxon>
        <taxon>Bacillota</taxon>
        <taxon>Clostridia</taxon>
        <taxon>Eubacteriales</taxon>
        <taxon>Acutalibacteraceae</taxon>
        <taxon>Acutalibacter</taxon>
    </lineage>
</organism>
<dbReference type="InterPro" id="IPR036866">
    <property type="entry name" value="RibonucZ/Hydroxyglut_hydro"/>
</dbReference>
<gene>
    <name evidence="1" type="ORF">H9710_01675</name>
</gene>
<dbReference type="EMBL" id="DWXG01000012">
    <property type="protein sequence ID" value="HJB97267.1"/>
    <property type="molecule type" value="Genomic_DNA"/>
</dbReference>
<protein>
    <submittedName>
        <fullName evidence="1">MBL fold metallo-hydrolase</fullName>
    </submittedName>
</protein>